<dbReference type="InterPro" id="IPR029787">
    <property type="entry name" value="Nucleotide_cyclase"/>
</dbReference>
<dbReference type="PANTHER" id="PTHR46663">
    <property type="entry name" value="DIGUANYLATE CYCLASE DGCT-RELATED"/>
    <property type="match status" value="1"/>
</dbReference>
<dbReference type="EMBL" id="CP012418">
    <property type="protein sequence ID" value="AOE50720.1"/>
    <property type="molecule type" value="Genomic_DNA"/>
</dbReference>
<proteinExistence type="predicted"/>
<feature type="transmembrane region" description="Helical" evidence="2">
    <location>
        <begin position="123"/>
        <end position="141"/>
    </location>
</feature>
<dbReference type="OrthoDB" id="5296913at2"/>
<reference evidence="5" key="1">
    <citation type="submission" date="2015-08" db="EMBL/GenBank/DDBJ databases">
        <authorList>
            <person name="Kim K.M."/>
        </authorList>
    </citation>
    <scope>NUCLEOTIDE SEQUENCE [LARGE SCALE GENOMIC DNA]</scope>
    <source>
        <strain evidence="5">KCTC 23892</strain>
    </source>
</reference>
<dbReference type="InterPro" id="IPR043128">
    <property type="entry name" value="Rev_trsase/Diguanyl_cyclase"/>
</dbReference>
<dbReference type="SUPFAM" id="SSF55073">
    <property type="entry name" value="Nucleotide cyclase"/>
    <property type="match status" value="1"/>
</dbReference>
<feature type="transmembrane region" description="Helical" evidence="2">
    <location>
        <begin position="47"/>
        <end position="66"/>
    </location>
</feature>
<dbReference type="FunFam" id="3.30.70.270:FF:000001">
    <property type="entry name" value="Diguanylate cyclase domain protein"/>
    <property type="match status" value="1"/>
</dbReference>
<dbReference type="Gene3D" id="3.30.70.270">
    <property type="match status" value="1"/>
</dbReference>
<dbReference type="GO" id="GO:0003824">
    <property type="term" value="F:catalytic activity"/>
    <property type="evidence" value="ECO:0007669"/>
    <property type="project" value="UniProtKB-ARBA"/>
</dbReference>
<protein>
    <recommendedName>
        <fullName evidence="3">GGDEF domain-containing protein</fullName>
    </recommendedName>
</protein>
<accession>A0A1B3BD54</accession>
<name>A0A1B3BD54_9GAMM</name>
<evidence type="ECO:0000313" key="4">
    <source>
        <dbReference type="EMBL" id="AOE50720.1"/>
    </source>
</evidence>
<dbReference type="InterPro" id="IPR000160">
    <property type="entry name" value="GGDEF_dom"/>
</dbReference>
<dbReference type="Pfam" id="PF00990">
    <property type="entry name" value="GGDEF"/>
    <property type="match status" value="1"/>
</dbReference>
<dbReference type="Proteomes" id="UP000094147">
    <property type="component" value="Chromosome"/>
</dbReference>
<dbReference type="RefSeq" id="WP_068993386.1">
    <property type="nucleotide sequence ID" value="NZ_CP012418.1"/>
</dbReference>
<keyword evidence="2" id="KW-0812">Transmembrane</keyword>
<gene>
    <name evidence="4" type="ORF">KS2013_2013</name>
</gene>
<evidence type="ECO:0000256" key="1">
    <source>
        <dbReference type="ARBA" id="ARBA00001946"/>
    </source>
</evidence>
<feature type="transmembrane region" description="Helical" evidence="2">
    <location>
        <begin position="21"/>
        <end position="41"/>
    </location>
</feature>
<dbReference type="AlphaFoldDB" id="A0A1B3BD54"/>
<dbReference type="SMART" id="SM00267">
    <property type="entry name" value="GGDEF"/>
    <property type="match status" value="1"/>
</dbReference>
<comment type="cofactor">
    <cofactor evidence="1">
        <name>Mg(2+)</name>
        <dbReference type="ChEBI" id="CHEBI:18420"/>
    </cofactor>
</comment>
<feature type="transmembrane region" description="Helical" evidence="2">
    <location>
        <begin position="161"/>
        <end position="183"/>
    </location>
</feature>
<evidence type="ECO:0000259" key="3">
    <source>
        <dbReference type="PROSITE" id="PS50887"/>
    </source>
</evidence>
<dbReference type="NCBIfam" id="TIGR00254">
    <property type="entry name" value="GGDEF"/>
    <property type="match status" value="1"/>
</dbReference>
<dbReference type="CDD" id="cd01949">
    <property type="entry name" value="GGDEF"/>
    <property type="match status" value="1"/>
</dbReference>
<dbReference type="STRING" id="1144748.KS2013_2013"/>
<keyword evidence="5" id="KW-1185">Reference proteome</keyword>
<keyword evidence="2" id="KW-1133">Transmembrane helix</keyword>
<organism evidence="4 5">
    <name type="scientific">Kangiella sediminilitoris</name>
    <dbReference type="NCBI Taxonomy" id="1144748"/>
    <lineage>
        <taxon>Bacteria</taxon>
        <taxon>Pseudomonadati</taxon>
        <taxon>Pseudomonadota</taxon>
        <taxon>Gammaproteobacteria</taxon>
        <taxon>Kangiellales</taxon>
        <taxon>Kangiellaceae</taxon>
        <taxon>Kangiella</taxon>
    </lineage>
</organism>
<evidence type="ECO:0000313" key="5">
    <source>
        <dbReference type="Proteomes" id="UP000094147"/>
    </source>
</evidence>
<dbReference type="InterPro" id="IPR052163">
    <property type="entry name" value="DGC-Regulatory_Protein"/>
</dbReference>
<dbReference type="Pfam" id="PF20969">
    <property type="entry name" value="MASE11"/>
    <property type="match status" value="1"/>
</dbReference>
<feature type="transmembrane region" description="Helical" evidence="2">
    <location>
        <begin position="102"/>
        <end position="118"/>
    </location>
</feature>
<feature type="transmembrane region" description="Helical" evidence="2">
    <location>
        <begin position="78"/>
        <end position="96"/>
    </location>
</feature>
<evidence type="ECO:0000256" key="2">
    <source>
        <dbReference type="SAM" id="Phobius"/>
    </source>
</evidence>
<dbReference type="InterPro" id="IPR048437">
    <property type="entry name" value="MASE11"/>
</dbReference>
<dbReference type="PANTHER" id="PTHR46663:SF4">
    <property type="entry name" value="DIGUANYLATE CYCLASE DGCT-RELATED"/>
    <property type="match status" value="1"/>
</dbReference>
<dbReference type="KEGG" id="ksd:KS2013_2013"/>
<dbReference type="PROSITE" id="PS50887">
    <property type="entry name" value="GGDEF"/>
    <property type="match status" value="1"/>
</dbReference>
<feature type="domain" description="GGDEF" evidence="3">
    <location>
        <begin position="234"/>
        <end position="370"/>
    </location>
</feature>
<keyword evidence="2" id="KW-0472">Membrane</keyword>
<sequence length="370" mass="41444">MKLLNDINQIRGWERVLERSINKILIVLAVCAIPAALASVSRVTISGFQPSMVLHIAVSASLVFFALRRRHFSIKLKLNYLLLLSLLISTFGVYNWGLMGNGFIWSVLGIIFITLYYGSKFGAISAVLFCLYCTIIGVLYITGKLQLAVEPGSYVTSIAGWATAIIGALLPLSLTVLVVGTLYNSARSMLQKLEKQQIEITILAEQDSLTGLYNTRVFQQLIEQAMERSKRHDSWVYLINIDLNSFKQVNDNYGHHAGDQILKHVANQLLSITRGGDTLCRVGGDEFLILLEHPKRYSSLEIIHLIKRLKQAVSFPYEYDGTTLKVSCSAGYAEYNALHTPYLVTKDDILKEADRKMFEDKKSARTQQAS</sequence>